<reference evidence="1 2" key="1">
    <citation type="submission" date="2015-06" db="EMBL/GenBank/DDBJ databases">
        <title>Survival trade-offs in plant roots during colonization by closely related pathogenic and mutualistic fungi.</title>
        <authorList>
            <person name="Hacquard S."/>
            <person name="Kracher B."/>
            <person name="Hiruma K."/>
            <person name="Weinman A."/>
            <person name="Muench P."/>
            <person name="Garrido Oter R."/>
            <person name="Ver Loren van Themaat E."/>
            <person name="Dallerey J.-F."/>
            <person name="Damm U."/>
            <person name="Henrissat B."/>
            <person name="Lespinet O."/>
            <person name="Thon M."/>
            <person name="Kemen E."/>
            <person name="McHardy A.C."/>
            <person name="Schulze-Lefert P."/>
            <person name="O'Connell R.J."/>
        </authorList>
    </citation>
    <scope>NUCLEOTIDE SEQUENCE [LARGE SCALE GENOMIC DNA]</scope>
    <source>
        <strain evidence="1 2">MAFF 238704</strain>
    </source>
</reference>
<comment type="caution">
    <text evidence="1">The sequence shown here is derived from an EMBL/GenBank/DDBJ whole genome shotgun (WGS) entry which is preliminary data.</text>
</comment>
<sequence length="243" mass="26813">LNVNNNQLVSFPFRVDAVEEMLLCSGSHGQFRLLDAPDGSCDCRLRPFFRGRGLHVRRCLPHSFIFPSNLPCAKGLLAKYRAPCILGPVFRKRHPAGGFRVRSIIPLPGQPCKLQTLWPFNIAGRETGVYCPVPFRPNTAFCDGGCRYASPPRELVHFLGRIARGEQLEDIPTVLVDRRHDLVSRPLPPFSHSLCHSSRRRRAAPDILLGHLALGIEVSNWGSREGGAGGVALVSLLRLDVGA</sequence>
<protein>
    <submittedName>
        <fullName evidence="1">Uncharacterized protein</fullName>
    </submittedName>
</protein>
<gene>
    <name evidence="1" type="ORF">CI238_07497</name>
</gene>
<dbReference type="AlphaFoldDB" id="A0A166VRD6"/>
<accession>A0A166VRD6</accession>
<evidence type="ECO:0000313" key="2">
    <source>
        <dbReference type="Proteomes" id="UP000076584"/>
    </source>
</evidence>
<feature type="non-terminal residue" evidence="1">
    <location>
        <position position="1"/>
    </location>
</feature>
<proteinExistence type="predicted"/>
<evidence type="ECO:0000313" key="1">
    <source>
        <dbReference type="EMBL" id="KZL74861.1"/>
    </source>
</evidence>
<name>A0A166VRD6_COLIC</name>
<organism evidence="1 2">
    <name type="scientific">Colletotrichum incanum</name>
    <name type="common">Soybean anthracnose fungus</name>
    <dbReference type="NCBI Taxonomy" id="1573173"/>
    <lineage>
        <taxon>Eukaryota</taxon>
        <taxon>Fungi</taxon>
        <taxon>Dikarya</taxon>
        <taxon>Ascomycota</taxon>
        <taxon>Pezizomycotina</taxon>
        <taxon>Sordariomycetes</taxon>
        <taxon>Hypocreomycetidae</taxon>
        <taxon>Glomerellales</taxon>
        <taxon>Glomerellaceae</taxon>
        <taxon>Colletotrichum</taxon>
        <taxon>Colletotrichum spaethianum species complex</taxon>
    </lineage>
</organism>
<dbReference type="EMBL" id="LFIW01002318">
    <property type="protein sequence ID" value="KZL74861.1"/>
    <property type="molecule type" value="Genomic_DNA"/>
</dbReference>
<dbReference type="Proteomes" id="UP000076584">
    <property type="component" value="Unassembled WGS sequence"/>
</dbReference>
<keyword evidence="2" id="KW-1185">Reference proteome</keyword>